<keyword evidence="1" id="KW-1133">Transmembrane helix</keyword>
<keyword evidence="3" id="KW-1185">Reference proteome</keyword>
<keyword evidence="1" id="KW-0472">Membrane</keyword>
<name>A0A9X1WZP4_9GAMM</name>
<reference evidence="2" key="1">
    <citation type="submission" date="2022-02" db="EMBL/GenBank/DDBJ databases">
        <title>Acinetobacter A3.8 sp. nov., isolated from Sediment (Zhairuo Island).</title>
        <authorList>
            <person name="Zheng K."/>
        </authorList>
    </citation>
    <scope>NUCLEOTIDE SEQUENCE</scope>
    <source>
        <strain evidence="2">A3.8</strain>
    </source>
</reference>
<keyword evidence="1" id="KW-0812">Transmembrane</keyword>
<sequence length="388" mass="45545">MLLKKSIKTLSCFALIFLIWGGILAFLYWMTLDDPLSQVAQDFLAIYPNYQPDLKEHPYFLELGFDAKKDIDPMVLGRLRYHAGWAEWYQTNLERDKWKEHKLTENVLLDNDLDQQLTAIFEADSRTIRQQPKLNDLLPITQEVEAEYKNKQYLIDRYKMLVYQGNLENSELLLPITCCDMSWLRLRSIQYLYLSHLILNQDIEQLHLYANELTTMLSNRNDMIEKAVLIKQIDTVVNIIHLLEIENPQRGHELEISLEPLGNKSFSIRRMTSLDLIEILSFLSEERMNAIFVELEEESTSLLDLLNTWKGRLIFKQIYKNNMTANLYAEWAKTQINWSESNYVDYVRMAPSGVENDHPKLDASAKFRNQIGAEILETLSVDRKRISI</sequence>
<dbReference type="Proteomes" id="UP001139701">
    <property type="component" value="Unassembled WGS sequence"/>
</dbReference>
<evidence type="ECO:0000256" key="1">
    <source>
        <dbReference type="SAM" id="Phobius"/>
    </source>
</evidence>
<dbReference type="RefSeq" id="WP_241572425.1">
    <property type="nucleotide sequence ID" value="NZ_JAKUML010000014.1"/>
</dbReference>
<feature type="transmembrane region" description="Helical" evidence="1">
    <location>
        <begin position="12"/>
        <end position="30"/>
    </location>
</feature>
<protein>
    <submittedName>
        <fullName evidence="2">Uncharacterized protein</fullName>
    </submittedName>
</protein>
<evidence type="ECO:0000313" key="3">
    <source>
        <dbReference type="Proteomes" id="UP001139701"/>
    </source>
</evidence>
<evidence type="ECO:0000313" key="2">
    <source>
        <dbReference type="EMBL" id="MCJ8147057.1"/>
    </source>
</evidence>
<dbReference type="EMBL" id="JAKUML010000014">
    <property type="protein sequence ID" value="MCJ8147057.1"/>
    <property type="molecule type" value="Genomic_DNA"/>
</dbReference>
<dbReference type="AlphaFoldDB" id="A0A9X1WZP4"/>
<organism evidence="2 3">
    <name type="scientific">Acinetobacter sedimenti</name>
    <dbReference type="NCBI Taxonomy" id="2919922"/>
    <lineage>
        <taxon>Bacteria</taxon>
        <taxon>Pseudomonadati</taxon>
        <taxon>Pseudomonadota</taxon>
        <taxon>Gammaproteobacteria</taxon>
        <taxon>Moraxellales</taxon>
        <taxon>Moraxellaceae</taxon>
        <taxon>Acinetobacter</taxon>
    </lineage>
</organism>
<gene>
    <name evidence="2" type="ORF">MKI79_09110</name>
</gene>
<comment type="caution">
    <text evidence="2">The sequence shown here is derived from an EMBL/GenBank/DDBJ whole genome shotgun (WGS) entry which is preliminary data.</text>
</comment>
<proteinExistence type="predicted"/>
<accession>A0A9X1WZP4</accession>